<evidence type="ECO:0000313" key="2">
    <source>
        <dbReference type="EMBL" id="HJB90756.1"/>
    </source>
</evidence>
<keyword evidence="1" id="KW-0812">Transmembrane</keyword>
<reference evidence="2" key="1">
    <citation type="journal article" date="2021" name="PeerJ">
        <title>Extensive microbial diversity within the chicken gut microbiome revealed by metagenomics and culture.</title>
        <authorList>
            <person name="Gilroy R."/>
            <person name="Ravi A."/>
            <person name="Getino M."/>
            <person name="Pursley I."/>
            <person name="Horton D.L."/>
            <person name="Alikhan N.F."/>
            <person name="Baker D."/>
            <person name="Gharbi K."/>
            <person name="Hall N."/>
            <person name="Watson M."/>
            <person name="Adriaenssens E.M."/>
            <person name="Foster-Nyarko E."/>
            <person name="Jarju S."/>
            <person name="Secka A."/>
            <person name="Antonio M."/>
            <person name="Oren A."/>
            <person name="Chaudhuri R.R."/>
            <person name="La Ragione R."/>
            <person name="Hildebrand F."/>
            <person name="Pallen M.J."/>
        </authorList>
    </citation>
    <scope>NUCLEOTIDE SEQUENCE</scope>
    <source>
        <strain evidence="2">USAMLcec3-2134</strain>
    </source>
</reference>
<dbReference type="Proteomes" id="UP000886883">
    <property type="component" value="Unassembled WGS sequence"/>
</dbReference>
<proteinExistence type="predicted"/>
<evidence type="ECO:0000313" key="3">
    <source>
        <dbReference type="Proteomes" id="UP000886883"/>
    </source>
</evidence>
<sequence>TIGKFLSYRIKTSGGSHCGGKEYVACATRRRRRIPQAGFFIPFCNLYVYIFYIFYEAAGAL</sequence>
<gene>
    <name evidence="2" type="ORF">H9763_04725</name>
</gene>
<protein>
    <submittedName>
        <fullName evidence="2">Uncharacterized protein</fullName>
    </submittedName>
</protein>
<dbReference type="EMBL" id="DWXE01000015">
    <property type="protein sequence ID" value="HJB90756.1"/>
    <property type="molecule type" value="Genomic_DNA"/>
</dbReference>
<evidence type="ECO:0000256" key="1">
    <source>
        <dbReference type="SAM" id="Phobius"/>
    </source>
</evidence>
<feature type="non-terminal residue" evidence="2">
    <location>
        <position position="1"/>
    </location>
</feature>
<name>A0A9D2SD63_9FIRM</name>
<feature type="transmembrane region" description="Helical" evidence="1">
    <location>
        <begin position="37"/>
        <end position="55"/>
    </location>
</feature>
<accession>A0A9D2SD63</accession>
<comment type="caution">
    <text evidence="2">The sequence shown here is derived from an EMBL/GenBank/DDBJ whole genome shotgun (WGS) entry which is preliminary data.</text>
</comment>
<dbReference type="AlphaFoldDB" id="A0A9D2SD63"/>
<reference evidence="2" key="2">
    <citation type="submission" date="2021-04" db="EMBL/GenBank/DDBJ databases">
        <authorList>
            <person name="Gilroy R."/>
        </authorList>
    </citation>
    <scope>NUCLEOTIDE SEQUENCE</scope>
    <source>
        <strain evidence="2">USAMLcec3-2134</strain>
    </source>
</reference>
<keyword evidence="1" id="KW-0472">Membrane</keyword>
<keyword evidence="1" id="KW-1133">Transmembrane helix</keyword>
<organism evidence="2 3">
    <name type="scientific">Candidatus Eisenbergiella merdigallinarum</name>
    <dbReference type="NCBI Taxonomy" id="2838552"/>
    <lineage>
        <taxon>Bacteria</taxon>
        <taxon>Bacillati</taxon>
        <taxon>Bacillota</taxon>
        <taxon>Clostridia</taxon>
        <taxon>Lachnospirales</taxon>
        <taxon>Lachnospiraceae</taxon>
        <taxon>Eisenbergiella</taxon>
    </lineage>
</organism>